<dbReference type="STRING" id="50990.A0A4Y7Q5L2"/>
<feature type="region of interest" description="Disordered" evidence="3">
    <location>
        <begin position="1"/>
        <end position="51"/>
    </location>
</feature>
<feature type="compositionally biased region" description="Basic and acidic residues" evidence="3">
    <location>
        <begin position="269"/>
        <end position="289"/>
    </location>
</feature>
<gene>
    <name evidence="4" type="ORF">BD410DRAFT_897816</name>
</gene>
<name>A0A4Y7Q5L2_9AGAM</name>
<protein>
    <recommendedName>
        <fullName evidence="6">RRM domain-containing protein</fullName>
    </recommendedName>
</protein>
<dbReference type="InterPro" id="IPR012677">
    <property type="entry name" value="Nucleotide-bd_a/b_plait_sf"/>
</dbReference>
<sequence length="318" mass="35753">MSLYFHPTVLPPETDGNNNLPHGASDSDENPKSKNLKRKLPPNKAGDCKHDHGRLMQERRDSKNIATSGPLQAVGKGVRAEKYQNQFGGKFLLRTFGVYRKQSVVVENLDFACKENDLRAFFEAILKAERGSPPVSDHHDAGSGDHERLGIGEGNSWVTRLLVVKDRDAQVGKAFAYVQFADRECVQHLLTMEPDELKFTARKPRIQRWKTIRISRPQRTTEGSDETRTVGPLHAKAELLSGNGLKGVEKERKTQKASEPTSGSSGSGDTRKVTRAVKDARKVLDKAHTALRSRERALKYFKKNRKDWERPVKSSDKF</sequence>
<accession>A0A4Y7Q5L2</accession>
<dbReference type="Gene3D" id="3.30.70.330">
    <property type="match status" value="1"/>
</dbReference>
<dbReference type="PANTHER" id="PTHR23236">
    <property type="entry name" value="EUKARYOTIC TRANSLATION INITIATION FACTOR 4B/4H"/>
    <property type="match status" value="1"/>
</dbReference>
<dbReference type="EMBL" id="ML170172">
    <property type="protein sequence ID" value="TDL22947.1"/>
    <property type="molecule type" value="Genomic_DNA"/>
</dbReference>
<dbReference type="GO" id="GO:0003723">
    <property type="term" value="F:RNA binding"/>
    <property type="evidence" value="ECO:0007669"/>
    <property type="project" value="UniProtKB-KW"/>
</dbReference>
<evidence type="ECO:0000256" key="3">
    <source>
        <dbReference type="SAM" id="MobiDB-lite"/>
    </source>
</evidence>
<dbReference type="VEuPathDB" id="FungiDB:BD410DRAFT_897816"/>
<proteinExistence type="predicted"/>
<feature type="compositionally biased region" description="Polar residues" evidence="3">
    <location>
        <begin position="257"/>
        <end position="268"/>
    </location>
</feature>
<evidence type="ECO:0008006" key="6">
    <source>
        <dbReference type="Google" id="ProtNLM"/>
    </source>
</evidence>
<dbReference type="PANTHER" id="PTHR23236:SF119">
    <property type="entry name" value="NUCLEAR RNA-BINDING PROTEIN SART-3"/>
    <property type="match status" value="1"/>
</dbReference>
<dbReference type="OrthoDB" id="442677at2759"/>
<feature type="region of interest" description="Disordered" evidence="3">
    <location>
        <begin position="240"/>
        <end position="289"/>
    </location>
</feature>
<keyword evidence="5" id="KW-1185">Reference proteome</keyword>
<dbReference type="InterPro" id="IPR035979">
    <property type="entry name" value="RBD_domain_sf"/>
</dbReference>
<keyword evidence="2" id="KW-0694">RNA-binding</keyword>
<keyword evidence="1" id="KW-0677">Repeat</keyword>
<dbReference type="AlphaFoldDB" id="A0A4Y7Q5L2"/>
<evidence type="ECO:0000313" key="5">
    <source>
        <dbReference type="Proteomes" id="UP000294933"/>
    </source>
</evidence>
<evidence type="ECO:0000313" key="4">
    <source>
        <dbReference type="EMBL" id="TDL22947.1"/>
    </source>
</evidence>
<dbReference type="Proteomes" id="UP000294933">
    <property type="component" value="Unassembled WGS sequence"/>
</dbReference>
<dbReference type="SUPFAM" id="SSF54928">
    <property type="entry name" value="RNA-binding domain, RBD"/>
    <property type="match status" value="1"/>
</dbReference>
<reference evidence="4 5" key="1">
    <citation type="submission" date="2018-06" db="EMBL/GenBank/DDBJ databases">
        <title>A transcriptomic atlas of mushroom development highlights an independent origin of complex multicellularity.</title>
        <authorList>
            <consortium name="DOE Joint Genome Institute"/>
            <person name="Krizsan K."/>
            <person name="Almasi E."/>
            <person name="Merenyi Z."/>
            <person name="Sahu N."/>
            <person name="Viragh M."/>
            <person name="Koszo T."/>
            <person name="Mondo S."/>
            <person name="Kiss B."/>
            <person name="Balint B."/>
            <person name="Kues U."/>
            <person name="Barry K."/>
            <person name="Hegedus J.C."/>
            <person name="Henrissat B."/>
            <person name="Johnson J."/>
            <person name="Lipzen A."/>
            <person name="Ohm R."/>
            <person name="Nagy I."/>
            <person name="Pangilinan J."/>
            <person name="Yan J."/>
            <person name="Xiong Y."/>
            <person name="Grigoriev I.V."/>
            <person name="Hibbett D.S."/>
            <person name="Nagy L.G."/>
        </authorList>
    </citation>
    <scope>NUCLEOTIDE SEQUENCE [LARGE SCALE GENOMIC DNA]</scope>
    <source>
        <strain evidence="4 5">SZMC22713</strain>
    </source>
</reference>
<organism evidence="4 5">
    <name type="scientific">Rickenella mellea</name>
    <dbReference type="NCBI Taxonomy" id="50990"/>
    <lineage>
        <taxon>Eukaryota</taxon>
        <taxon>Fungi</taxon>
        <taxon>Dikarya</taxon>
        <taxon>Basidiomycota</taxon>
        <taxon>Agaricomycotina</taxon>
        <taxon>Agaricomycetes</taxon>
        <taxon>Hymenochaetales</taxon>
        <taxon>Rickenellaceae</taxon>
        <taxon>Rickenella</taxon>
    </lineage>
</organism>
<feature type="compositionally biased region" description="Basic and acidic residues" evidence="3">
    <location>
        <begin position="247"/>
        <end position="256"/>
    </location>
</feature>
<evidence type="ECO:0000256" key="2">
    <source>
        <dbReference type="ARBA" id="ARBA00022884"/>
    </source>
</evidence>
<evidence type="ECO:0000256" key="1">
    <source>
        <dbReference type="ARBA" id="ARBA00022737"/>
    </source>
</evidence>